<keyword evidence="2" id="KW-1185">Reference proteome</keyword>
<dbReference type="AlphaFoldDB" id="A0AAD9M7J9"/>
<protein>
    <submittedName>
        <fullName evidence="1">Uncharacterized protein</fullName>
    </submittedName>
</protein>
<reference evidence="1" key="1">
    <citation type="submission" date="2021-06" db="EMBL/GenBank/DDBJ databases">
        <title>Comparative genomics, transcriptomics and evolutionary studies reveal genomic signatures of adaptation to plant cell wall in hemibiotrophic fungi.</title>
        <authorList>
            <consortium name="DOE Joint Genome Institute"/>
            <person name="Baroncelli R."/>
            <person name="Diaz J.F."/>
            <person name="Benocci T."/>
            <person name="Peng M."/>
            <person name="Battaglia E."/>
            <person name="Haridas S."/>
            <person name="Andreopoulos W."/>
            <person name="Labutti K."/>
            <person name="Pangilinan J."/>
            <person name="Floch G.L."/>
            <person name="Makela M.R."/>
            <person name="Henrissat B."/>
            <person name="Grigoriev I.V."/>
            <person name="Crouch J.A."/>
            <person name="De Vries R.P."/>
            <person name="Sukno S.A."/>
            <person name="Thon M.R."/>
        </authorList>
    </citation>
    <scope>NUCLEOTIDE SEQUENCE</scope>
    <source>
        <strain evidence="1">MAFF235873</strain>
    </source>
</reference>
<dbReference type="Proteomes" id="UP001232148">
    <property type="component" value="Unassembled WGS sequence"/>
</dbReference>
<dbReference type="SUPFAM" id="SSF75005">
    <property type="entry name" value="Arabinanase/levansucrase/invertase"/>
    <property type="match status" value="1"/>
</dbReference>
<evidence type="ECO:0000313" key="2">
    <source>
        <dbReference type="Proteomes" id="UP001232148"/>
    </source>
</evidence>
<organism evidence="1 2">
    <name type="scientific">Colletotrichum zoysiae</name>
    <dbReference type="NCBI Taxonomy" id="1216348"/>
    <lineage>
        <taxon>Eukaryota</taxon>
        <taxon>Fungi</taxon>
        <taxon>Dikarya</taxon>
        <taxon>Ascomycota</taxon>
        <taxon>Pezizomycotina</taxon>
        <taxon>Sordariomycetes</taxon>
        <taxon>Hypocreomycetidae</taxon>
        <taxon>Glomerellales</taxon>
        <taxon>Glomerellaceae</taxon>
        <taxon>Colletotrichum</taxon>
        <taxon>Colletotrichum graminicola species complex</taxon>
    </lineage>
</organism>
<sequence>MGPKILRSEKRHYLVLIGGGTITGHRATVEGYKSAHSPRESLPMSPLIYNGSAKQTLTGGGEWYASLLARRSDKGVLPLLCEAFLVKMDWEDDWSTGNGREPLLLNRIVGGVDQDLRKPK</sequence>
<dbReference type="EMBL" id="MU842839">
    <property type="protein sequence ID" value="KAK2031513.1"/>
    <property type="molecule type" value="Genomic_DNA"/>
</dbReference>
<name>A0AAD9M7J9_9PEZI</name>
<dbReference type="InterPro" id="IPR023296">
    <property type="entry name" value="Glyco_hydro_beta-prop_sf"/>
</dbReference>
<comment type="caution">
    <text evidence="1">The sequence shown here is derived from an EMBL/GenBank/DDBJ whole genome shotgun (WGS) entry which is preliminary data.</text>
</comment>
<proteinExistence type="predicted"/>
<accession>A0AAD9M7J9</accession>
<dbReference type="Gene3D" id="2.115.10.20">
    <property type="entry name" value="Glycosyl hydrolase domain, family 43"/>
    <property type="match status" value="1"/>
</dbReference>
<evidence type="ECO:0000313" key="1">
    <source>
        <dbReference type="EMBL" id="KAK2031513.1"/>
    </source>
</evidence>
<gene>
    <name evidence="1" type="ORF">LX32DRAFT_691568</name>
</gene>